<dbReference type="Proteomes" id="UP001175226">
    <property type="component" value="Unassembled WGS sequence"/>
</dbReference>
<gene>
    <name evidence="1" type="ORF">EV421DRAFT_1859203</name>
</gene>
<dbReference type="EMBL" id="JAUEPT010000153">
    <property type="protein sequence ID" value="KAK0430371.1"/>
    <property type="molecule type" value="Genomic_DNA"/>
</dbReference>
<accession>A0AA39ITT1</accession>
<name>A0AA39ITT1_9AGAR</name>
<evidence type="ECO:0000313" key="2">
    <source>
        <dbReference type="Proteomes" id="UP001175226"/>
    </source>
</evidence>
<reference evidence="1" key="1">
    <citation type="submission" date="2023-06" db="EMBL/GenBank/DDBJ databases">
        <authorList>
            <consortium name="Lawrence Berkeley National Laboratory"/>
            <person name="Ahrendt S."/>
            <person name="Sahu N."/>
            <person name="Indic B."/>
            <person name="Wong-Bajracharya J."/>
            <person name="Merenyi Z."/>
            <person name="Ke H.-M."/>
            <person name="Monk M."/>
            <person name="Kocsube S."/>
            <person name="Drula E."/>
            <person name="Lipzen A."/>
            <person name="Balint B."/>
            <person name="Henrissat B."/>
            <person name="Andreopoulos B."/>
            <person name="Martin F.M."/>
            <person name="Harder C.B."/>
            <person name="Rigling D."/>
            <person name="Ford K.L."/>
            <person name="Foster G.D."/>
            <person name="Pangilinan J."/>
            <person name="Papanicolaou A."/>
            <person name="Barry K."/>
            <person name="LaButti K."/>
            <person name="Viragh M."/>
            <person name="Koriabine M."/>
            <person name="Yan M."/>
            <person name="Riley R."/>
            <person name="Champramary S."/>
            <person name="Plett K.L."/>
            <person name="Tsai I.J."/>
            <person name="Slot J."/>
            <person name="Sipos G."/>
            <person name="Plett J."/>
            <person name="Nagy L.G."/>
            <person name="Grigoriev I.V."/>
        </authorList>
    </citation>
    <scope>NUCLEOTIDE SEQUENCE</scope>
    <source>
        <strain evidence="1">FPL87.14</strain>
    </source>
</reference>
<dbReference type="AlphaFoldDB" id="A0AA39ITT1"/>
<proteinExistence type="predicted"/>
<evidence type="ECO:0000313" key="1">
    <source>
        <dbReference type="EMBL" id="KAK0430371.1"/>
    </source>
</evidence>
<keyword evidence="2" id="KW-1185">Reference proteome</keyword>
<protein>
    <submittedName>
        <fullName evidence="1">Uncharacterized protein</fullName>
    </submittedName>
</protein>
<comment type="caution">
    <text evidence="1">The sequence shown here is derived from an EMBL/GenBank/DDBJ whole genome shotgun (WGS) entry which is preliminary data.</text>
</comment>
<organism evidence="1 2">
    <name type="scientific">Armillaria borealis</name>
    <dbReference type="NCBI Taxonomy" id="47425"/>
    <lineage>
        <taxon>Eukaryota</taxon>
        <taxon>Fungi</taxon>
        <taxon>Dikarya</taxon>
        <taxon>Basidiomycota</taxon>
        <taxon>Agaricomycotina</taxon>
        <taxon>Agaricomycetes</taxon>
        <taxon>Agaricomycetidae</taxon>
        <taxon>Agaricales</taxon>
        <taxon>Marasmiineae</taxon>
        <taxon>Physalacriaceae</taxon>
        <taxon>Armillaria</taxon>
    </lineage>
</organism>
<sequence length="161" mass="17887">MRPVLRCRPLHHLLCLRAARLHSFSPAHLLPSAFGTAGFGPSLPAIWFPRRSRRGPVSHRDFGLGLSIQLEHSHPSKIGLESVFTFKFPTANLSQVPVFRQTTRIHVKPYSSVSAAFSTKTTWYKPFLLCRALILSHSHTEDGASRRSLLPRCACPGTGHA</sequence>